<proteinExistence type="predicted"/>
<dbReference type="AlphaFoldDB" id="A0A7W3D4A0"/>
<dbReference type="Pfam" id="PF08349">
    <property type="entry name" value="DUF1722"/>
    <property type="match status" value="1"/>
</dbReference>
<sequence length="189" mass="22163">MSKRISVGIHTCVTAPAVGCSAREACPFDDSTLVRIYALHELYKLHQRGLTRGALIDYHTRYKLILLAHSQPEYRELGPFVAAIHEWQSLEAFFNEYRLRLTHLLFNNATRRNHTNVLMHVQGYFRNQLDLHQRQELTSIIDSYRREAQPLLAPLKLIKHYMAEHPNTWLSGQRYFELWPAILDLRGKN</sequence>
<comment type="caution">
    <text evidence="2">The sequence shown here is derived from an EMBL/GenBank/DDBJ whole genome shotgun (WGS) entry which is preliminary data.</text>
</comment>
<accession>A0A7W3D4A0</accession>
<organism evidence="2 3">
    <name type="scientific">Citrobacter freundii</name>
    <dbReference type="NCBI Taxonomy" id="546"/>
    <lineage>
        <taxon>Bacteria</taxon>
        <taxon>Pseudomonadati</taxon>
        <taxon>Pseudomonadota</taxon>
        <taxon>Gammaproteobacteria</taxon>
        <taxon>Enterobacterales</taxon>
        <taxon>Enterobacteriaceae</taxon>
        <taxon>Citrobacter</taxon>
        <taxon>Citrobacter freundii complex</taxon>
    </lineage>
</organism>
<dbReference type="InterPro" id="IPR013560">
    <property type="entry name" value="DUF1722"/>
</dbReference>
<dbReference type="PANTHER" id="PTHR30087">
    <property type="entry name" value="INNER MEMBRANE PROTEIN"/>
    <property type="match status" value="1"/>
</dbReference>
<protein>
    <submittedName>
        <fullName evidence="2">DUF1722 domain-containing protein</fullName>
    </submittedName>
</protein>
<evidence type="ECO:0000313" key="2">
    <source>
        <dbReference type="EMBL" id="MBA8062768.1"/>
    </source>
</evidence>
<evidence type="ECO:0000313" key="3">
    <source>
        <dbReference type="Proteomes" id="UP000591803"/>
    </source>
</evidence>
<dbReference type="NCBIfam" id="NF007549">
    <property type="entry name" value="PRK10167.1"/>
    <property type="match status" value="1"/>
</dbReference>
<name>A0A7W3D4A0_CITFR</name>
<reference evidence="2 3" key="1">
    <citation type="submission" date="2020-06" db="EMBL/GenBank/DDBJ databases">
        <title>REHAB project genomes.</title>
        <authorList>
            <person name="Shaw L.P."/>
        </authorList>
    </citation>
    <scope>NUCLEOTIDE SEQUENCE [LARGE SCALE GENOMIC DNA]</scope>
    <source>
        <strain evidence="2 3">RHBSTW-00116</strain>
    </source>
</reference>
<feature type="domain" description="DUF1722" evidence="1">
    <location>
        <begin position="63"/>
        <end position="180"/>
    </location>
</feature>
<dbReference type="Proteomes" id="UP000591803">
    <property type="component" value="Unassembled WGS sequence"/>
</dbReference>
<gene>
    <name evidence="2" type="ORF">HV077_10245</name>
</gene>
<dbReference type="PANTHER" id="PTHR30087:SF0">
    <property type="entry name" value="INNER MEMBRANE PROTEIN"/>
    <property type="match status" value="1"/>
</dbReference>
<evidence type="ECO:0000259" key="1">
    <source>
        <dbReference type="Pfam" id="PF08349"/>
    </source>
</evidence>
<dbReference type="EMBL" id="JABXRI010000001">
    <property type="protein sequence ID" value="MBA8062768.1"/>
    <property type="molecule type" value="Genomic_DNA"/>
</dbReference>